<dbReference type="Proteomes" id="UP001396898">
    <property type="component" value="Unassembled WGS sequence"/>
</dbReference>
<evidence type="ECO:0000313" key="2">
    <source>
        <dbReference type="EMBL" id="KAK8001083.1"/>
    </source>
</evidence>
<dbReference type="EMBL" id="JAQQWI010000018">
    <property type="protein sequence ID" value="KAK8001083.1"/>
    <property type="molecule type" value="Genomic_DNA"/>
</dbReference>
<name>A0ABR1R5Y6_9PEZI</name>
<gene>
    <name evidence="2" type="ORF">PG991_013305</name>
</gene>
<feature type="region of interest" description="Disordered" evidence="1">
    <location>
        <begin position="1"/>
        <end position="49"/>
    </location>
</feature>
<reference evidence="2 3" key="1">
    <citation type="submission" date="2023-01" db="EMBL/GenBank/DDBJ databases">
        <title>Analysis of 21 Apiospora genomes using comparative genomics revels a genus with tremendous synthesis potential of carbohydrate active enzymes and secondary metabolites.</title>
        <authorList>
            <person name="Sorensen T."/>
        </authorList>
    </citation>
    <scope>NUCLEOTIDE SEQUENCE [LARGE SCALE GENOMIC DNA]</scope>
    <source>
        <strain evidence="2 3">CBS 20057</strain>
    </source>
</reference>
<comment type="caution">
    <text evidence="2">The sequence shown here is derived from an EMBL/GenBank/DDBJ whole genome shotgun (WGS) entry which is preliminary data.</text>
</comment>
<protein>
    <submittedName>
        <fullName evidence="2">Uncharacterized protein</fullName>
    </submittedName>
</protein>
<organism evidence="2 3">
    <name type="scientific">Apiospora marii</name>
    <dbReference type="NCBI Taxonomy" id="335849"/>
    <lineage>
        <taxon>Eukaryota</taxon>
        <taxon>Fungi</taxon>
        <taxon>Dikarya</taxon>
        <taxon>Ascomycota</taxon>
        <taxon>Pezizomycotina</taxon>
        <taxon>Sordariomycetes</taxon>
        <taxon>Xylariomycetidae</taxon>
        <taxon>Amphisphaeriales</taxon>
        <taxon>Apiosporaceae</taxon>
        <taxon>Apiospora</taxon>
    </lineage>
</organism>
<proteinExistence type="predicted"/>
<sequence>MTAQTNPSEKNVAVDESEDADDTQRGSMVVGPDTGDESSETWKPHYNPRLPTQKEKKFIVLVDEWIQHLDACKKT</sequence>
<accession>A0ABR1R5Y6</accession>
<evidence type="ECO:0000313" key="3">
    <source>
        <dbReference type="Proteomes" id="UP001396898"/>
    </source>
</evidence>
<keyword evidence="3" id="KW-1185">Reference proteome</keyword>
<evidence type="ECO:0000256" key="1">
    <source>
        <dbReference type="SAM" id="MobiDB-lite"/>
    </source>
</evidence>